<reference evidence="2 4" key="2">
    <citation type="submission" date="2019-03" db="EMBL/GenBank/DDBJ databases">
        <title>Genomic Encyclopedia of Type Strains, Phase IV (KMG-IV): sequencing the most valuable type-strain genomes for metagenomic binning, comparative biology and taxonomic classification.</title>
        <authorList>
            <person name="Goeker M."/>
        </authorList>
    </citation>
    <scope>NUCLEOTIDE SEQUENCE [LARGE SCALE GENOMIC DNA]</scope>
    <source>
        <strain evidence="2 4">DSM 20580</strain>
    </source>
</reference>
<sequence length="187" mass="20966">MNYFSIAGTKNEKIVLFHGTGGNEYSLLQIAGDLDPEAAITSFIGDVGEGATRRFFEPLVNGRLDRTDFHNRVDQMMEQWKQLALQDATIISYSNGANFVLGMLEKEPNLAKRIILMHPTNLNYEFETGSDVEIIITAGALDTMSIAGDTMKLKKQLEEKFPHTSLKLFDQGHEVTDAEIDYLQSIF</sequence>
<dbReference type="OrthoDB" id="2222027at2"/>
<dbReference type="InterPro" id="IPR029058">
    <property type="entry name" value="AB_hydrolase_fold"/>
</dbReference>
<accession>A0A8B4QEJ7</accession>
<dbReference type="Gene3D" id="3.40.50.1820">
    <property type="entry name" value="alpha/beta hydrolase"/>
    <property type="match status" value="1"/>
</dbReference>
<dbReference type="EMBL" id="UGNP01000001">
    <property type="protein sequence ID" value="STX11034.1"/>
    <property type="molecule type" value="Genomic_DNA"/>
</dbReference>
<comment type="caution">
    <text evidence="1">The sequence shown here is derived from an EMBL/GenBank/DDBJ whole genome shotgun (WGS) entry which is preliminary data.</text>
</comment>
<name>A0A8B4QEJ7_9BACL</name>
<evidence type="ECO:0000313" key="4">
    <source>
        <dbReference type="Proteomes" id="UP000294641"/>
    </source>
</evidence>
<dbReference type="GO" id="GO:0016787">
    <property type="term" value="F:hydrolase activity"/>
    <property type="evidence" value="ECO:0007669"/>
    <property type="project" value="UniProtKB-KW"/>
</dbReference>
<evidence type="ECO:0000313" key="2">
    <source>
        <dbReference type="EMBL" id="TDR34561.1"/>
    </source>
</evidence>
<dbReference type="AlphaFoldDB" id="A0A8B4QEJ7"/>
<protein>
    <submittedName>
        <fullName evidence="2">Phospholipase/carboxylesterase</fullName>
    </submittedName>
    <submittedName>
        <fullName evidence="1">Putative hydrolase</fullName>
    </submittedName>
</protein>
<proteinExistence type="predicted"/>
<dbReference type="RefSeq" id="WP_109350511.1">
    <property type="nucleotide sequence ID" value="NZ_BJUE01000038.1"/>
</dbReference>
<keyword evidence="4" id="KW-1185">Reference proteome</keyword>
<gene>
    <name evidence="2" type="ORF">DFR61_13730</name>
    <name evidence="1" type="ORF">NCTC10597_02830</name>
</gene>
<dbReference type="SUPFAM" id="SSF53474">
    <property type="entry name" value="alpha/beta-Hydrolases"/>
    <property type="match status" value="1"/>
</dbReference>
<organism evidence="1 3">
    <name type="scientific">Kurthia zopfii</name>
    <dbReference type="NCBI Taxonomy" id="1650"/>
    <lineage>
        <taxon>Bacteria</taxon>
        <taxon>Bacillati</taxon>
        <taxon>Bacillota</taxon>
        <taxon>Bacilli</taxon>
        <taxon>Bacillales</taxon>
        <taxon>Caryophanaceae</taxon>
        <taxon>Kurthia</taxon>
    </lineage>
</organism>
<evidence type="ECO:0000313" key="1">
    <source>
        <dbReference type="EMBL" id="STX11034.1"/>
    </source>
</evidence>
<dbReference type="Proteomes" id="UP000254330">
    <property type="component" value="Unassembled WGS sequence"/>
</dbReference>
<dbReference type="EMBL" id="SNZG01000037">
    <property type="protein sequence ID" value="TDR34561.1"/>
    <property type="molecule type" value="Genomic_DNA"/>
</dbReference>
<evidence type="ECO:0000313" key="3">
    <source>
        <dbReference type="Proteomes" id="UP000254330"/>
    </source>
</evidence>
<keyword evidence="1" id="KW-0378">Hydrolase</keyword>
<reference evidence="1 3" key="1">
    <citation type="submission" date="2018-06" db="EMBL/GenBank/DDBJ databases">
        <authorList>
            <consortium name="Pathogen Informatics"/>
            <person name="Doyle S."/>
        </authorList>
    </citation>
    <scope>NUCLEOTIDE SEQUENCE [LARGE SCALE GENOMIC DNA]</scope>
    <source>
        <strain evidence="1 3">NCTC10597</strain>
    </source>
</reference>
<dbReference type="Proteomes" id="UP000294641">
    <property type="component" value="Unassembled WGS sequence"/>
</dbReference>